<dbReference type="Proteomes" id="UP001498398">
    <property type="component" value="Unassembled WGS sequence"/>
</dbReference>
<evidence type="ECO:0000313" key="6">
    <source>
        <dbReference type="Proteomes" id="UP001498398"/>
    </source>
</evidence>
<proteinExistence type="predicted"/>
<name>A0ABR1K0V1_9AGAR</name>
<gene>
    <name evidence="5" type="ORF">VKT23_001915</name>
</gene>
<dbReference type="InterPro" id="IPR008501">
    <property type="entry name" value="THOC7/Mft1"/>
</dbReference>
<protein>
    <submittedName>
        <fullName evidence="5">Uncharacterized protein</fullName>
    </submittedName>
</protein>
<evidence type="ECO:0000256" key="4">
    <source>
        <dbReference type="SAM" id="MobiDB-lite"/>
    </source>
</evidence>
<keyword evidence="6" id="KW-1185">Reference proteome</keyword>
<feature type="coiled-coil region" evidence="3">
    <location>
        <begin position="177"/>
        <end position="204"/>
    </location>
</feature>
<evidence type="ECO:0000256" key="1">
    <source>
        <dbReference type="ARBA" id="ARBA00004123"/>
    </source>
</evidence>
<accession>A0ABR1K0V1</accession>
<dbReference type="EMBL" id="JBANRG010000002">
    <property type="protein sequence ID" value="KAK7470489.1"/>
    <property type="molecule type" value="Genomic_DNA"/>
</dbReference>
<feature type="region of interest" description="Disordered" evidence="4">
    <location>
        <begin position="229"/>
        <end position="335"/>
    </location>
</feature>
<evidence type="ECO:0000256" key="3">
    <source>
        <dbReference type="SAM" id="Coils"/>
    </source>
</evidence>
<evidence type="ECO:0000313" key="5">
    <source>
        <dbReference type="EMBL" id="KAK7470489.1"/>
    </source>
</evidence>
<feature type="compositionally biased region" description="Acidic residues" evidence="4">
    <location>
        <begin position="294"/>
        <end position="303"/>
    </location>
</feature>
<keyword evidence="3" id="KW-0175">Coiled coil</keyword>
<comment type="caution">
    <text evidence="5">The sequence shown here is derived from an EMBL/GenBank/DDBJ whole genome shotgun (WGS) entry which is preliminary data.</text>
</comment>
<feature type="compositionally biased region" description="Polar residues" evidence="4">
    <location>
        <begin position="258"/>
        <end position="271"/>
    </location>
</feature>
<keyword evidence="2" id="KW-0539">Nucleus</keyword>
<feature type="compositionally biased region" description="Low complexity" evidence="4">
    <location>
        <begin position="233"/>
        <end position="244"/>
    </location>
</feature>
<comment type="subcellular location">
    <subcellularLocation>
        <location evidence="1">Nucleus</location>
    </subcellularLocation>
</comment>
<reference evidence="5 6" key="1">
    <citation type="submission" date="2024-01" db="EMBL/GenBank/DDBJ databases">
        <title>A draft genome for the cacao thread blight pathogen Marasmiellus scandens.</title>
        <authorList>
            <person name="Baruah I.K."/>
            <person name="Leung J."/>
            <person name="Bukari Y."/>
            <person name="Amoako-Attah I."/>
            <person name="Meinhardt L.W."/>
            <person name="Bailey B.A."/>
            <person name="Cohen S.P."/>
        </authorList>
    </citation>
    <scope>NUCLEOTIDE SEQUENCE [LARGE SCALE GENOMIC DNA]</scope>
    <source>
        <strain evidence="5 6">GH-19</strain>
    </source>
</reference>
<organism evidence="5 6">
    <name type="scientific">Marasmiellus scandens</name>
    <dbReference type="NCBI Taxonomy" id="2682957"/>
    <lineage>
        <taxon>Eukaryota</taxon>
        <taxon>Fungi</taxon>
        <taxon>Dikarya</taxon>
        <taxon>Basidiomycota</taxon>
        <taxon>Agaricomycotina</taxon>
        <taxon>Agaricomycetes</taxon>
        <taxon>Agaricomycetidae</taxon>
        <taxon>Agaricales</taxon>
        <taxon>Marasmiineae</taxon>
        <taxon>Omphalotaceae</taxon>
        <taxon>Marasmiellus</taxon>
    </lineage>
</organism>
<sequence>MPTIPNSPNTRREFISRVATVRRTYSGLATNMPEAKSTLQQPIVIPPLSPEEEDQVVLARITNDERPLKRVIKKFHQYTNASSNPTDADAIEDAREAFLVDLASFELLLRKSMMICEAEARQVEEYQREKQRIELEHGSLRGQIEQLKTALENAQMIRRQKMEYDLVAEKVNTLPSRDELIQTIQSLENDMAAIQTEHDTQDRTIQSQKAALDNIIMDLASLRFMGKDRDAVPSSSTSPRATPALEGTGDGSDEGAANGSSQPSRLHTATPQMEKEEGEEGEEKPLDSTLQSENDIEMGEVEEDKVSRRKAREELEEGEATDASSELSEPPDEDI</sequence>
<dbReference type="Pfam" id="PF05615">
    <property type="entry name" value="THOC7"/>
    <property type="match status" value="1"/>
</dbReference>
<feature type="coiled-coil region" evidence="3">
    <location>
        <begin position="116"/>
        <end position="150"/>
    </location>
</feature>
<evidence type="ECO:0000256" key="2">
    <source>
        <dbReference type="ARBA" id="ARBA00023242"/>
    </source>
</evidence>